<evidence type="ECO:0000313" key="1">
    <source>
        <dbReference type="EMBL" id="XCN26743.1"/>
    </source>
</evidence>
<name>A0AAU8KVJ1_9VIRU</name>
<sequence>MCCKECGWRAADDPLCVREIHTITLDLGGYGTFFDRKPRVLDPTKIDWTWEPHSGASMIKKGVFPVGTPRAEVEKAVIGTFGGRFEYFNEEKGQFKYIAYTD</sequence>
<accession>A0AAU8KVJ1</accession>
<dbReference type="EMBL" id="PP813864">
    <property type="protein sequence ID" value="XCN26743.1"/>
    <property type="molecule type" value="Genomic_DNA"/>
</dbReference>
<protein>
    <submittedName>
        <fullName evidence="1">Uncharacterized protein</fullName>
    </submittedName>
</protein>
<reference evidence="1" key="1">
    <citation type="submission" date="2024-05" db="EMBL/GenBank/DDBJ databases">
        <title>Defense systems in Pseudomonas aeruginosa.</title>
        <authorList>
            <person name="van den Berg D.F."/>
            <person name="Costa R.A."/>
        </authorList>
    </citation>
    <scope>NUCLEOTIDE SEQUENCE</scope>
</reference>
<proteinExistence type="predicted"/>
<organism evidence="1">
    <name type="scientific">Pseudomonas phage vB_PaeP_FBPa42</name>
    <dbReference type="NCBI Taxonomy" id="3231240"/>
    <lineage>
        <taxon>Viruses</taxon>
    </lineage>
</organism>